<evidence type="ECO:0000313" key="5">
    <source>
        <dbReference type="Proteomes" id="UP000029392"/>
    </source>
</evidence>
<dbReference type="EC" id="5.99.1.4" evidence="1"/>
<dbReference type="InterPro" id="IPR036249">
    <property type="entry name" value="Thioredoxin-like_sf"/>
</dbReference>
<dbReference type="EMBL" id="AVCH01000172">
    <property type="protein sequence ID" value="KFN46188.1"/>
    <property type="molecule type" value="Genomic_DNA"/>
</dbReference>
<evidence type="ECO:0000256" key="2">
    <source>
        <dbReference type="PIRSR" id="PIRSR006386-1"/>
    </source>
</evidence>
<comment type="catalytic activity">
    <reaction evidence="1">
        <text>2-hydroxychromene-2-carboxylate = (3E)-4-(2-hydroxyphenyl)-2-oxobut-3-enoate</text>
        <dbReference type="Rhea" id="RHEA:27401"/>
        <dbReference type="ChEBI" id="CHEBI:59350"/>
        <dbReference type="ChEBI" id="CHEBI:59353"/>
        <dbReference type="EC" id="5.99.1.4"/>
    </reaction>
</comment>
<dbReference type="GO" id="GO:0018845">
    <property type="term" value="F:2-hydroxychromene-2-carboxylate isomerase activity"/>
    <property type="evidence" value="ECO:0007669"/>
    <property type="project" value="UniProtKB-UniRule"/>
</dbReference>
<dbReference type="Gene3D" id="3.40.30.10">
    <property type="entry name" value="Glutaredoxin"/>
    <property type="match status" value="1"/>
</dbReference>
<dbReference type="RefSeq" id="WP_043803827.1">
    <property type="nucleotide sequence ID" value="NZ_AVCH01000172.1"/>
</dbReference>
<evidence type="ECO:0000313" key="4">
    <source>
        <dbReference type="EMBL" id="KFN46188.1"/>
    </source>
</evidence>
<feature type="active site" description="Nucleophile" evidence="2">
    <location>
        <position position="12"/>
    </location>
</feature>
<dbReference type="InterPro" id="IPR014440">
    <property type="entry name" value="HCCAis_GSTk"/>
</dbReference>
<sequence length="209" mass="22617">MSRIAWYFDPISPFAYLQWPRVRELARRHAVDFRPVLLAGLLGHHGQKGPAEIAGKRLFTYRHVTWLARLQGVPLVFPPAHPFNPLAALRLCLAAGNTPEAITAVFDWIWAEGRAADDAAALAPLGQRLGIADVAAAIAAPDVKARLRENTEAAIAAGVFGIPTLVADGEVFWGNDAFDFALAFLEDPGLLDAHEMARLATLPEGARRG</sequence>
<accession>A0A091B0R7</accession>
<feature type="domain" description="DSBA-like thioredoxin" evidence="3">
    <location>
        <begin position="4"/>
        <end position="182"/>
    </location>
</feature>
<dbReference type="PIRSF" id="PIRSF006386">
    <property type="entry name" value="HCCAis_GSTk"/>
    <property type="match status" value="1"/>
</dbReference>
<organism evidence="4 5">
    <name type="scientific">Arenimonas malthae CC-JY-1</name>
    <dbReference type="NCBI Taxonomy" id="1384054"/>
    <lineage>
        <taxon>Bacteria</taxon>
        <taxon>Pseudomonadati</taxon>
        <taxon>Pseudomonadota</taxon>
        <taxon>Gammaproteobacteria</taxon>
        <taxon>Lysobacterales</taxon>
        <taxon>Lysobacteraceae</taxon>
        <taxon>Arenimonas</taxon>
    </lineage>
</organism>
<reference evidence="4 5" key="1">
    <citation type="submission" date="2013-09" db="EMBL/GenBank/DDBJ databases">
        <title>Genome sequencing of Arenimonas malthae.</title>
        <authorList>
            <person name="Chen F."/>
            <person name="Wang G."/>
        </authorList>
    </citation>
    <scope>NUCLEOTIDE SEQUENCE [LARGE SCALE GENOMIC DNA]</scope>
    <source>
        <strain evidence="4 5">CC-JY-1</strain>
    </source>
</reference>
<protein>
    <recommendedName>
        <fullName evidence="1">2-hydroxychromene-2-carboxylate isomerase</fullName>
        <ecNumber evidence="1">5.99.1.4</ecNumber>
    </recommendedName>
</protein>
<dbReference type="STRING" id="1384054.N790_01970"/>
<dbReference type="eggNOG" id="COG3917">
    <property type="taxonomic scope" value="Bacteria"/>
</dbReference>
<keyword evidence="5" id="KW-1185">Reference proteome</keyword>
<evidence type="ECO:0000256" key="1">
    <source>
        <dbReference type="PIRNR" id="PIRNR006386"/>
    </source>
</evidence>
<proteinExistence type="inferred from homology"/>
<comment type="caution">
    <text evidence="4">The sequence shown here is derived from an EMBL/GenBank/DDBJ whole genome shotgun (WGS) entry which is preliminary data.</text>
</comment>
<gene>
    <name evidence="4" type="ORF">N790_01970</name>
</gene>
<dbReference type="GO" id="GO:0004364">
    <property type="term" value="F:glutathione transferase activity"/>
    <property type="evidence" value="ECO:0007669"/>
    <property type="project" value="TreeGrafter"/>
</dbReference>
<dbReference type="PANTHER" id="PTHR42943">
    <property type="entry name" value="GLUTATHIONE S-TRANSFERASE KAPPA"/>
    <property type="match status" value="1"/>
</dbReference>
<dbReference type="Proteomes" id="UP000029392">
    <property type="component" value="Unassembled WGS sequence"/>
</dbReference>
<keyword evidence="1" id="KW-0413">Isomerase</keyword>
<dbReference type="AlphaFoldDB" id="A0A091B0R7"/>
<dbReference type="GO" id="GO:0004602">
    <property type="term" value="F:glutathione peroxidase activity"/>
    <property type="evidence" value="ECO:0007669"/>
    <property type="project" value="TreeGrafter"/>
</dbReference>
<dbReference type="InterPro" id="IPR051924">
    <property type="entry name" value="GST_Kappa/NadH"/>
</dbReference>
<dbReference type="PANTHER" id="PTHR42943:SF2">
    <property type="entry name" value="GLUTATHIONE S-TRANSFERASE KAPPA 1"/>
    <property type="match status" value="1"/>
</dbReference>
<dbReference type="PATRIC" id="fig|1384054.3.peg.1838"/>
<name>A0A091B0R7_9GAMM</name>
<dbReference type="GO" id="GO:0006749">
    <property type="term" value="P:glutathione metabolic process"/>
    <property type="evidence" value="ECO:0007669"/>
    <property type="project" value="TreeGrafter"/>
</dbReference>
<evidence type="ECO:0000259" key="3">
    <source>
        <dbReference type="Pfam" id="PF01323"/>
    </source>
</evidence>
<comment type="similarity">
    <text evidence="1">Belongs to the GST superfamily. NadH family.</text>
</comment>
<dbReference type="SUPFAM" id="SSF52833">
    <property type="entry name" value="Thioredoxin-like"/>
    <property type="match status" value="1"/>
</dbReference>
<dbReference type="OrthoDB" id="5244108at2"/>
<dbReference type="Pfam" id="PF01323">
    <property type="entry name" value="DSBA"/>
    <property type="match status" value="1"/>
</dbReference>
<dbReference type="InterPro" id="IPR001853">
    <property type="entry name" value="DSBA-like_thioredoxin_dom"/>
</dbReference>